<evidence type="ECO:0000313" key="8">
    <source>
        <dbReference type="Proteomes" id="UP000675882"/>
    </source>
</evidence>
<dbReference type="NCBIfam" id="TIGR00901">
    <property type="entry name" value="2A0125"/>
    <property type="match status" value="1"/>
</dbReference>
<sequence>MNVFAQLFTRRMLICVFTGFSSGLPLYLLFNLIPAWLRSEQLDLKTIGLFALIQFPYTWKFLWSPLLDRYALPLLGRRRGWMLLTQIGLLTVIASLGAFSPQNDLHIIAYIATLLAFLSATQDIVLDAYRRELLEENELGLGNAVHVNAYRIAGLVPGSLSLILADILPWDKVFFITAMFMLPGILMTIMVKEPLNISFPRSLREAVVEPFREFINRRGWNNALLILIFLFFYKLGDSMCTALATPFYLDMGFSKTQIGLIAKNAGLWPSVAGGLLGGLWMIKIGINRALWLFGVVQVVSILGFLWLASVGHHPEITTLELTQLAIVIGIEALGVGLGTAAFVAFIARTTHPAYTATQLALFTSLAAMPRTFANAATGWLVESIGWTGFFMLCTLLALPGMILLFKVAPWNESNSLPLPVSR</sequence>
<dbReference type="InterPro" id="IPR011701">
    <property type="entry name" value="MFS"/>
</dbReference>
<dbReference type="GO" id="GO:0016020">
    <property type="term" value="C:membrane"/>
    <property type="evidence" value="ECO:0007669"/>
    <property type="project" value="UniProtKB-SubCell"/>
</dbReference>
<proteinExistence type="predicted"/>
<feature type="transmembrane region" description="Helical" evidence="6">
    <location>
        <begin position="173"/>
        <end position="191"/>
    </location>
</feature>
<dbReference type="PANTHER" id="PTHR12778:SF10">
    <property type="entry name" value="MAJOR FACILITATOR SUPERFAMILY DOMAIN-CONTAINING PROTEIN 3"/>
    <property type="match status" value="1"/>
</dbReference>
<feature type="transmembrane region" description="Helical" evidence="6">
    <location>
        <begin position="359"/>
        <end position="380"/>
    </location>
</feature>
<feature type="transmembrane region" description="Helical" evidence="6">
    <location>
        <begin position="289"/>
        <end position="309"/>
    </location>
</feature>
<feature type="transmembrane region" description="Helical" evidence="6">
    <location>
        <begin position="147"/>
        <end position="167"/>
    </location>
</feature>
<feature type="transmembrane region" description="Helical" evidence="6">
    <location>
        <begin position="80"/>
        <end position="99"/>
    </location>
</feature>
<keyword evidence="2" id="KW-0813">Transport</keyword>
<keyword evidence="3 6" id="KW-0812">Transmembrane</keyword>
<dbReference type="RefSeq" id="WP_213036694.1">
    <property type="nucleotide sequence ID" value="NZ_CAJNBL010000041.1"/>
</dbReference>
<reference evidence="7" key="1">
    <citation type="submission" date="2021-02" db="EMBL/GenBank/DDBJ databases">
        <authorList>
            <person name="Han P."/>
        </authorList>
    </citation>
    <scope>NUCLEOTIDE SEQUENCE</scope>
    <source>
        <strain evidence="7">Candidatus Nitrotoga sp. ZN8</strain>
    </source>
</reference>
<dbReference type="InterPro" id="IPR004752">
    <property type="entry name" value="AmpG_permease/AT-1"/>
</dbReference>
<dbReference type="CDD" id="cd17486">
    <property type="entry name" value="MFS_AmpG_like"/>
    <property type="match status" value="1"/>
</dbReference>
<dbReference type="FunFam" id="1.20.1250.20:FF:000613">
    <property type="entry name" value="AmpG protein"/>
    <property type="match status" value="1"/>
</dbReference>
<feature type="transmembrane region" description="Helical" evidence="6">
    <location>
        <begin position="222"/>
        <end position="245"/>
    </location>
</feature>
<evidence type="ECO:0000256" key="6">
    <source>
        <dbReference type="SAM" id="Phobius"/>
    </source>
</evidence>
<dbReference type="Pfam" id="PF07690">
    <property type="entry name" value="MFS_1"/>
    <property type="match status" value="1"/>
</dbReference>
<keyword evidence="8" id="KW-1185">Reference proteome</keyword>
<dbReference type="AlphaFoldDB" id="A0A916BDP0"/>
<dbReference type="InterPro" id="IPR036259">
    <property type="entry name" value="MFS_trans_sf"/>
</dbReference>
<keyword evidence="4 6" id="KW-1133">Transmembrane helix</keyword>
<evidence type="ECO:0000256" key="1">
    <source>
        <dbReference type="ARBA" id="ARBA00004141"/>
    </source>
</evidence>
<organism evidence="7 8">
    <name type="scientific">Candidatus Nitrotoga fabula</name>
    <dbReference type="NCBI Taxonomy" id="2182327"/>
    <lineage>
        <taxon>Bacteria</taxon>
        <taxon>Pseudomonadati</taxon>
        <taxon>Pseudomonadota</taxon>
        <taxon>Betaproteobacteria</taxon>
        <taxon>Nitrosomonadales</taxon>
        <taxon>Gallionellaceae</taxon>
        <taxon>Candidatus Nitrotoga</taxon>
    </lineage>
</organism>
<name>A0A916BDP0_9PROT</name>
<keyword evidence="5 6" id="KW-0472">Membrane</keyword>
<dbReference type="GO" id="GO:0022857">
    <property type="term" value="F:transmembrane transporter activity"/>
    <property type="evidence" value="ECO:0007669"/>
    <property type="project" value="InterPro"/>
</dbReference>
<evidence type="ECO:0000313" key="7">
    <source>
        <dbReference type="EMBL" id="CAE6735398.1"/>
    </source>
</evidence>
<evidence type="ECO:0000256" key="4">
    <source>
        <dbReference type="ARBA" id="ARBA00022989"/>
    </source>
</evidence>
<evidence type="ECO:0000256" key="5">
    <source>
        <dbReference type="ARBA" id="ARBA00023136"/>
    </source>
</evidence>
<comment type="subcellular location">
    <subcellularLocation>
        <location evidence="1">Membrane</location>
        <topology evidence="1">Multi-pass membrane protein</topology>
    </subcellularLocation>
</comment>
<gene>
    <name evidence="7" type="ORF">NTGZN8_60111</name>
</gene>
<protein>
    <submittedName>
        <fullName evidence="7">AmpG permease</fullName>
    </submittedName>
</protein>
<accession>A0A916BDP0</accession>
<dbReference type="Proteomes" id="UP000675882">
    <property type="component" value="Unassembled WGS sequence"/>
</dbReference>
<evidence type="ECO:0000256" key="2">
    <source>
        <dbReference type="ARBA" id="ARBA00022448"/>
    </source>
</evidence>
<dbReference type="SUPFAM" id="SSF103473">
    <property type="entry name" value="MFS general substrate transporter"/>
    <property type="match status" value="1"/>
</dbReference>
<feature type="transmembrane region" description="Helical" evidence="6">
    <location>
        <begin position="321"/>
        <end position="347"/>
    </location>
</feature>
<evidence type="ECO:0000256" key="3">
    <source>
        <dbReference type="ARBA" id="ARBA00022692"/>
    </source>
</evidence>
<dbReference type="PANTHER" id="PTHR12778">
    <property type="entry name" value="SOLUTE CARRIER FAMILY 33 ACETYL-COA TRANSPORTER -RELATED"/>
    <property type="match status" value="1"/>
</dbReference>
<feature type="transmembrane region" description="Helical" evidence="6">
    <location>
        <begin position="12"/>
        <end position="30"/>
    </location>
</feature>
<feature type="transmembrane region" description="Helical" evidence="6">
    <location>
        <begin position="105"/>
        <end position="126"/>
    </location>
</feature>
<comment type="caution">
    <text evidence="7">The sequence shown here is derived from an EMBL/GenBank/DDBJ whole genome shotgun (WGS) entry which is preliminary data.</text>
</comment>
<feature type="transmembrane region" description="Helical" evidence="6">
    <location>
        <begin position="265"/>
        <end position="282"/>
    </location>
</feature>
<dbReference type="Gene3D" id="1.20.1250.20">
    <property type="entry name" value="MFS general substrate transporter like domains"/>
    <property type="match status" value="2"/>
</dbReference>
<dbReference type="EMBL" id="CAJNBL010000041">
    <property type="protein sequence ID" value="CAE6735398.1"/>
    <property type="molecule type" value="Genomic_DNA"/>
</dbReference>
<feature type="transmembrane region" description="Helical" evidence="6">
    <location>
        <begin position="386"/>
        <end position="405"/>
    </location>
</feature>